<feature type="region of interest" description="Disordered" evidence="2">
    <location>
        <begin position="124"/>
        <end position="161"/>
    </location>
</feature>
<feature type="coiled-coil region" evidence="1">
    <location>
        <begin position="71"/>
        <end position="105"/>
    </location>
</feature>
<proteinExistence type="predicted"/>
<evidence type="ECO:0000313" key="3">
    <source>
        <dbReference type="EMBL" id="CAH0594223.1"/>
    </source>
</evidence>
<name>A0A9P0FSA5_CHRIL</name>
<gene>
    <name evidence="3" type="ORF">CINC_LOCUS6202</name>
</gene>
<accession>A0A9P0FSA5</accession>
<sequence>MGNTSGKSSPNSLLEFSNNVTTRKRYQINVNTKNSFNSLSENKNDLSFISTRTTRLNRSCSHIQSTEIKTIEELNSLINSLQEKLASAECKIENILIENSSLKKTITNKDKIITNLKTICLPSPKRIRSQNNKNKTVLEHSQEQKQSQNHKTSTPVKYGPSKNKINVEHKVGFPDITVASKGGSLDVQTVAQQTVLDDNEKQKTCSAHQPQNMKHQAKNIVILGFTQFRNLASQLIRSRINNKYDIYNVVGHIYPEALTGMLSNFSETLQLNHEDKLILGAG</sequence>
<protein>
    <submittedName>
        <fullName evidence="3">Uncharacterized protein</fullName>
    </submittedName>
</protein>
<keyword evidence="1" id="KW-0175">Coiled coil</keyword>
<evidence type="ECO:0000256" key="2">
    <source>
        <dbReference type="SAM" id="MobiDB-lite"/>
    </source>
</evidence>
<evidence type="ECO:0000313" key="4">
    <source>
        <dbReference type="Proteomes" id="UP001154114"/>
    </source>
</evidence>
<reference evidence="3" key="1">
    <citation type="submission" date="2021-12" db="EMBL/GenBank/DDBJ databases">
        <authorList>
            <person name="King R."/>
        </authorList>
    </citation>
    <scope>NUCLEOTIDE SEQUENCE</scope>
</reference>
<organism evidence="3 4">
    <name type="scientific">Chrysodeixis includens</name>
    <name type="common">Soybean looper</name>
    <name type="synonym">Pseudoplusia includens</name>
    <dbReference type="NCBI Taxonomy" id="689277"/>
    <lineage>
        <taxon>Eukaryota</taxon>
        <taxon>Metazoa</taxon>
        <taxon>Ecdysozoa</taxon>
        <taxon>Arthropoda</taxon>
        <taxon>Hexapoda</taxon>
        <taxon>Insecta</taxon>
        <taxon>Pterygota</taxon>
        <taxon>Neoptera</taxon>
        <taxon>Endopterygota</taxon>
        <taxon>Lepidoptera</taxon>
        <taxon>Glossata</taxon>
        <taxon>Ditrysia</taxon>
        <taxon>Noctuoidea</taxon>
        <taxon>Noctuidae</taxon>
        <taxon>Plusiinae</taxon>
        <taxon>Chrysodeixis</taxon>
    </lineage>
</organism>
<dbReference type="AlphaFoldDB" id="A0A9P0FSA5"/>
<dbReference type="EMBL" id="LR824023">
    <property type="protein sequence ID" value="CAH0594223.1"/>
    <property type="molecule type" value="Genomic_DNA"/>
</dbReference>
<dbReference type="Proteomes" id="UP001154114">
    <property type="component" value="Chromosome 20"/>
</dbReference>
<feature type="compositionally biased region" description="Polar residues" evidence="2">
    <location>
        <begin position="144"/>
        <end position="155"/>
    </location>
</feature>
<dbReference type="OrthoDB" id="7490061at2759"/>
<keyword evidence="4" id="KW-1185">Reference proteome</keyword>
<evidence type="ECO:0000256" key="1">
    <source>
        <dbReference type="SAM" id="Coils"/>
    </source>
</evidence>